<evidence type="ECO:0000313" key="2">
    <source>
        <dbReference type="EMBL" id="KAK2653362.1"/>
    </source>
</evidence>
<dbReference type="Proteomes" id="UP001280121">
    <property type="component" value="Unassembled WGS sequence"/>
</dbReference>
<evidence type="ECO:0000313" key="3">
    <source>
        <dbReference type="Proteomes" id="UP001280121"/>
    </source>
</evidence>
<name>A0AAD9X605_9ROSI</name>
<accession>A0AAD9X605</accession>
<reference evidence="2" key="1">
    <citation type="journal article" date="2023" name="Plant J.">
        <title>Genome sequences and population genomics provide insights into the demographic history, inbreeding, and mutation load of two 'living fossil' tree species of Dipteronia.</title>
        <authorList>
            <person name="Feng Y."/>
            <person name="Comes H.P."/>
            <person name="Chen J."/>
            <person name="Zhu S."/>
            <person name="Lu R."/>
            <person name="Zhang X."/>
            <person name="Li P."/>
            <person name="Qiu J."/>
            <person name="Olsen K.M."/>
            <person name="Qiu Y."/>
        </authorList>
    </citation>
    <scope>NUCLEOTIDE SEQUENCE</scope>
    <source>
        <strain evidence="2">KIB01</strain>
    </source>
</reference>
<dbReference type="EMBL" id="JANJYI010000004">
    <property type="protein sequence ID" value="KAK2653362.1"/>
    <property type="molecule type" value="Genomic_DNA"/>
</dbReference>
<dbReference type="PANTHER" id="PTHR36617:SF5">
    <property type="entry name" value="OS05G0421675 PROTEIN"/>
    <property type="match status" value="1"/>
</dbReference>
<dbReference type="AlphaFoldDB" id="A0AAD9X605"/>
<organism evidence="2 3">
    <name type="scientific">Dipteronia dyeriana</name>
    <dbReference type="NCBI Taxonomy" id="168575"/>
    <lineage>
        <taxon>Eukaryota</taxon>
        <taxon>Viridiplantae</taxon>
        <taxon>Streptophyta</taxon>
        <taxon>Embryophyta</taxon>
        <taxon>Tracheophyta</taxon>
        <taxon>Spermatophyta</taxon>
        <taxon>Magnoliopsida</taxon>
        <taxon>eudicotyledons</taxon>
        <taxon>Gunneridae</taxon>
        <taxon>Pentapetalae</taxon>
        <taxon>rosids</taxon>
        <taxon>malvids</taxon>
        <taxon>Sapindales</taxon>
        <taxon>Sapindaceae</taxon>
        <taxon>Hippocastanoideae</taxon>
        <taxon>Acereae</taxon>
        <taxon>Dipteronia</taxon>
    </lineage>
</organism>
<proteinExistence type="predicted"/>
<dbReference type="Pfam" id="PF13966">
    <property type="entry name" value="zf-RVT"/>
    <property type="match status" value="1"/>
</dbReference>
<gene>
    <name evidence="2" type="ORF">Ddye_013218</name>
</gene>
<sequence length="566" mass="65372">MLAEKERVELWNFILAAKVSLPEPWIVGEDFNTVLNQSERKGSIGFARSMKNFRMFVKAANVIDLPLQGEMEVDWGPKPFRFLNGWLRKKVLIEEGSTQVREGVLEFFKEHFKRKEESRPKWEELEVKKISAQKRLNLEVEFSDEEVWKALGECDGNKAPGPGGLNLNFMKANWEWIKGDFKNFLQKFYEDGSVIKDFNCTFIALIPKIRAPMAFVKGRQIVDIFVIIEEIIPSWKKNGEGGLLVKLDFKKAYDSVSHGFLLKQLWQRNWKGYRGTFSGTGVTLKRKYTVDWGSICKLKKLGGLGVGRMRDKGLSLMVKWVWRFGREDSSLWRKVLCAKCGLCSKALHLDGSKIKSGSHFVRSISKLLCGNHRAHDILHNGFTVVIGNGDKIQFWQKVDMRWVWDIQLRRPLFNWELDQWNYLKMCLESIKLRIGIPDALAWSHCPNGLFSVKSFRKCLEDSIVRNTDMLCEFPWQGICPLKIEIFAWQLLKGRILVKEVLFSFGLQQVVCTDCPLCGGGGESIDHLILHCVRVNEIWRIFMGWWGLFIVSQKLGCLLELPLRLKA</sequence>
<comment type="caution">
    <text evidence="2">The sequence shown here is derived from an EMBL/GenBank/DDBJ whole genome shotgun (WGS) entry which is preliminary data.</text>
</comment>
<dbReference type="PANTHER" id="PTHR36617">
    <property type="entry name" value="PROTEIN, PUTATIVE-RELATED"/>
    <property type="match status" value="1"/>
</dbReference>
<feature type="domain" description="Reverse transcriptase zinc-binding" evidence="1">
    <location>
        <begin position="450"/>
        <end position="538"/>
    </location>
</feature>
<keyword evidence="3" id="KW-1185">Reference proteome</keyword>
<dbReference type="InterPro" id="IPR026960">
    <property type="entry name" value="RVT-Znf"/>
</dbReference>
<evidence type="ECO:0000259" key="1">
    <source>
        <dbReference type="Pfam" id="PF13966"/>
    </source>
</evidence>
<protein>
    <recommendedName>
        <fullName evidence="1">Reverse transcriptase zinc-binding domain-containing protein</fullName>
    </recommendedName>
</protein>